<dbReference type="AlphaFoldDB" id="A0A0M3KFA5"/>
<feature type="compositionally biased region" description="Polar residues" evidence="2">
    <location>
        <begin position="1"/>
        <end position="11"/>
    </location>
</feature>
<accession>A0A0M3KFA5</accession>
<protein>
    <submittedName>
        <fullName evidence="5">Programmed cell death protein 5 (inferred by orthology to a human protein)</fullName>
    </submittedName>
</protein>
<feature type="compositionally biased region" description="Basic and acidic residues" evidence="2">
    <location>
        <begin position="14"/>
        <end position="27"/>
    </location>
</feature>
<evidence type="ECO:0000256" key="1">
    <source>
        <dbReference type="ARBA" id="ARBA00010490"/>
    </source>
</evidence>
<dbReference type="Pfam" id="PF01984">
    <property type="entry name" value="dsDNA_bind"/>
    <property type="match status" value="1"/>
</dbReference>
<dbReference type="WBParaSite" id="ASIM_0001966401-mRNA-1">
    <property type="protein sequence ID" value="ASIM_0001966401-mRNA-1"/>
    <property type="gene ID" value="ASIM_0001966401"/>
</dbReference>
<dbReference type="InterPro" id="IPR036883">
    <property type="entry name" value="PDCD5-like_sf"/>
</dbReference>
<dbReference type="Gene3D" id="1.10.8.140">
    <property type="entry name" value="PDCD5-like"/>
    <property type="match status" value="1"/>
</dbReference>
<dbReference type="PANTHER" id="PTHR10840">
    <property type="entry name" value="PROGRAMMED CELL DEATH PROTEIN 5"/>
    <property type="match status" value="1"/>
</dbReference>
<evidence type="ECO:0000313" key="4">
    <source>
        <dbReference type="Proteomes" id="UP000267096"/>
    </source>
</evidence>
<name>A0A0M3KFA5_ANISI</name>
<dbReference type="PANTHER" id="PTHR10840:SF0">
    <property type="entry name" value="PROGRAMMED CELL DEATH PROTEIN 5"/>
    <property type="match status" value="1"/>
</dbReference>
<dbReference type="PIRSF" id="PIRSF015730">
    <property type="entry name" value="TFAR19"/>
    <property type="match status" value="1"/>
</dbReference>
<dbReference type="Proteomes" id="UP000267096">
    <property type="component" value="Unassembled WGS sequence"/>
</dbReference>
<comment type="similarity">
    <text evidence="1">Belongs to the PDCD5 family.</text>
</comment>
<evidence type="ECO:0000313" key="3">
    <source>
        <dbReference type="EMBL" id="VDK67295.1"/>
    </source>
</evidence>
<sequence length="113" mass="12647">MAQLQGNNMGDNGSDPKAEQARREQQETMKNSILHQVLDQSAMARLSNLLAAKPEKGAMIENTIIQMARTGQIVGKMNDETLKQLLDRISEKTHKTTTVKVIRVFISFHSLLN</sequence>
<dbReference type="InterPro" id="IPR002836">
    <property type="entry name" value="PDCD5-like"/>
</dbReference>
<dbReference type="GO" id="GO:0003677">
    <property type="term" value="F:DNA binding"/>
    <property type="evidence" value="ECO:0007669"/>
    <property type="project" value="InterPro"/>
</dbReference>
<dbReference type="OrthoDB" id="10252486at2759"/>
<gene>
    <name evidence="3" type="ORF">ASIM_LOCUS19053</name>
</gene>
<dbReference type="EMBL" id="UYRR01036532">
    <property type="protein sequence ID" value="VDK67295.1"/>
    <property type="molecule type" value="Genomic_DNA"/>
</dbReference>
<reference evidence="5" key="1">
    <citation type="submission" date="2017-02" db="UniProtKB">
        <authorList>
            <consortium name="WormBaseParasite"/>
        </authorList>
    </citation>
    <scope>IDENTIFICATION</scope>
</reference>
<proteinExistence type="inferred from homology"/>
<dbReference type="GO" id="GO:0005829">
    <property type="term" value="C:cytosol"/>
    <property type="evidence" value="ECO:0007669"/>
    <property type="project" value="TreeGrafter"/>
</dbReference>
<organism evidence="5">
    <name type="scientific">Anisakis simplex</name>
    <name type="common">Herring worm</name>
    <dbReference type="NCBI Taxonomy" id="6269"/>
    <lineage>
        <taxon>Eukaryota</taxon>
        <taxon>Metazoa</taxon>
        <taxon>Ecdysozoa</taxon>
        <taxon>Nematoda</taxon>
        <taxon>Chromadorea</taxon>
        <taxon>Rhabditida</taxon>
        <taxon>Spirurina</taxon>
        <taxon>Ascaridomorpha</taxon>
        <taxon>Ascaridoidea</taxon>
        <taxon>Anisakidae</taxon>
        <taxon>Anisakis</taxon>
        <taxon>Anisakis simplex complex</taxon>
    </lineage>
</organism>
<evidence type="ECO:0000313" key="5">
    <source>
        <dbReference type="WBParaSite" id="ASIM_0001966401-mRNA-1"/>
    </source>
</evidence>
<keyword evidence="4" id="KW-1185">Reference proteome</keyword>
<feature type="region of interest" description="Disordered" evidence="2">
    <location>
        <begin position="1"/>
        <end position="31"/>
    </location>
</feature>
<dbReference type="SUPFAM" id="SSF46950">
    <property type="entry name" value="Double-stranded DNA-binding domain"/>
    <property type="match status" value="1"/>
</dbReference>
<dbReference type="GO" id="GO:0005634">
    <property type="term" value="C:nucleus"/>
    <property type="evidence" value="ECO:0007669"/>
    <property type="project" value="TreeGrafter"/>
</dbReference>
<evidence type="ECO:0000256" key="2">
    <source>
        <dbReference type="SAM" id="MobiDB-lite"/>
    </source>
</evidence>
<reference evidence="3 4" key="2">
    <citation type="submission" date="2018-11" db="EMBL/GenBank/DDBJ databases">
        <authorList>
            <consortium name="Pathogen Informatics"/>
        </authorList>
    </citation>
    <scope>NUCLEOTIDE SEQUENCE [LARGE SCALE GENOMIC DNA]</scope>
</reference>